<feature type="compositionally biased region" description="Polar residues" evidence="4">
    <location>
        <begin position="278"/>
        <end position="296"/>
    </location>
</feature>
<keyword evidence="7" id="KW-1185">Reference proteome</keyword>
<reference evidence="6 7" key="1">
    <citation type="submission" date="2018-04" db="EMBL/GenBank/DDBJ databases">
        <title>The genome of golden apple snail Pomacea canaliculata provides insight into stress tolerance and invasive adaptation.</title>
        <authorList>
            <person name="Liu C."/>
            <person name="Liu B."/>
            <person name="Ren Y."/>
            <person name="Zhang Y."/>
            <person name="Wang H."/>
            <person name="Li S."/>
            <person name="Jiang F."/>
            <person name="Yin L."/>
            <person name="Zhang G."/>
            <person name="Qian W."/>
            <person name="Fan W."/>
        </authorList>
    </citation>
    <scope>NUCLEOTIDE SEQUENCE [LARGE SCALE GENOMIC DNA]</scope>
    <source>
        <strain evidence="6">SZHN2017</strain>
        <tissue evidence="6">Muscle</tissue>
    </source>
</reference>
<dbReference type="AlphaFoldDB" id="A0A2T7PIM6"/>
<feature type="transmembrane region" description="Helical" evidence="5">
    <location>
        <begin position="686"/>
        <end position="708"/>
    </location>
</feature>
<dbReference type="Pfam" id="PF07690">
    <property type="entry name" value="MFS_1"/>
    <property type="match status" value="1"/>
</dbReference>
<proteinExistence type="predicted"/>
<name>A0A2T7PIM6_POMCA</name>
<feature type="compositionally biased region" description="Basic and acidic residues" evidence="4">
    <location>
        <begin position="312"/>
        <end position="327"/>
    </location>
</feature>
<dbReference type="PANTHER" id="PTHR23121:SF9">
    <property type="entry name" value="SODIUM-DEPENDENT GLUCOSE TRANSPORTER 1"/>
    <property type="match status" value="1"/>
</dbReference>
<feature type="compositionally biased region" description="Basic and acidic residues" evidence="4">
    <location>
        <begin position="337"/>
        <end position="361"/>
    </location>
</feature>
<evidence type="ECO:0000313" key="6">
    <source>
        <dbReference type="EMBL" id="PVD33269.1"/>
    </source>
</evidence>
<feature type="transmembrane region" description="Helical" evidence="5">
    <location>
        <begin position="100"/>
        <end position="123"/>
    </location>
</feature>
<evidence type="ECO:0000256" key="4">
    <source>
        <dbReference type="SAM" id="MobiDB-lite"/>
    </source>
</evidence>
<evidence type="ECO:0000256" key="5">
    <source>
        <dbReference type="SAM" id="Phobius"/>
    </source>
</evidence>
<evidence type="ECO:0000256" key="2">
    <source>
        <dbReference type="ARBA" id="ARBA00022989"/>
    </source>
</evidence>
<dbReference type="Gene3D" id="1.20.1250.20">
    <property type="entry name" value="MFS general substrate transporter like domains"/>
    <property type="match status" value="2"/>
</dbReference>
<dbReference type="EMBL" id="PZQS01000003">
    <property type="protein sequence ID" value="PVD33269.1"/>
    <property type="molecule type" value="Genomic_DNA"/>
</dbReference>
<feature type="transmembrane region" description="Helical" evidence="5">
    <location>
        <begin position="626"/>
        <end position="646"/>
    </location>
</feature>
<keyword evidence="1 5" id="KW-0812">Transmembrane</keyword>
<evidence type="ECO:0000256" key="3">
    <source>
        <dbReference type="ARBA" id="ARBA00023136"/>
    </source>
</evidence>
<protein>
    <submittedName>
        <fullName evidence="6">Uncharacterized protein</fullName>
    </submittedName>
</protein>
<feature type="region of interest" description="Disordered" evidence="4">
    <location>
        <begin position="268"/>
        <end position="362"/>
    </location>
</feature>
<feature type="transmembrane region" description="Helical" evidence="5">
    <location>
        <begin position="507"/>
        <end position="528"/>
    </location>
</feature>
<feature type="compositionally biased region" description="Low complexity" evidence="4">
    <location>
        <begin position="297"/>
        <end position="308"/>
    </location>
</feature>
<organism evidence="6 7">
    <name type="scientific">Pomacea canaliculata</name>
    <name type="common">Golden apple snail</name>
    <dbReference type="NCBI Taxonomy" id="400727"/>
    <lineage>
        <taxon>Eukaryota</taxon>
        <taxon>Metazoa</taxon>
        <taxon>Spiralia</taxon>
        <taxon>Lophotrochozoa</taxon>
        <taxon>Mollusca</taxon>
        <taxon>Gastropoda</taxon>
        <taxon>Caenogastropoda</taxon>
        <taxon>Architaenioglossa</taxon>
        <taxon>Ampullarioidea</taxon>
        <taxon>Ampullariidae</taxon>
        <taxon>Pomacea</taxon>
    </lineage>
</organism>
<feature type="transmembrane region" description="Helical" evidence="5">
    <location>
        <begin position="130"/>
        <end position="153"/>
    </location>
</feature>
<dbReference type="InterPro" id="IPR011701">
    <property type="entry name" value="MFS"/>
</dbReference>
<feature type="transmembrane region" description="Helical" evidence="5">
    <location>
        <begin position="159"/>
        <end position="180"/>
    </location>
</feature>
<evidence type="ECO:0000256" key="1">
    <source>
        <dbReference type="ARBA" id="ARBA00022692"/>
    </source>
</evidence>
<feature type="transmembrane region" description="Helical" evidence="5">
    <location>
        <begin position="714"/>
        <end position="734"/>
    </location>
</feature>
<keyword evidence="2 5" id="KW-1133">Transmembrane helix</keyword>
<feature type="transmembrane region" description="Helical" evidence="5">
    <location>
        <begin position="597"/>
        <end position="619"/>
    </location>
</feature>
<keyword evidence="3 5" id="KW-0472">Membrane</keyword>
<dbReference type="SUPFAM" id="SSF103473">
    <property type="entry name" value="MFS general substrate transporter"/>
    <property type="match status" value="2"/>
</dbReference>
<sequence length="808" mass="87198">MVDDVFILSSAWVQPSRALQVLIIHYNINMMREEEEEETVFDQEGLLGGEKKSSCGSAWLRRFLKTIALSLAFFALGLCIAIPGPTLLDLGERTNSSTEAISLIFTARSVGYLFGSVIGGVLFDYFDQQILLFYTLGLTSFATITIPWCTLLATLAAMIAVQGIAIGILDTGGNVFCLKIWGKASPPYMQTLHFAFGVGAFLAPLLAHPFLMGEGPLGSNTTAVSSHIPINTKLPNILQGAGVGESFEKSDSHLTDEFGGWWLTGSKQHRVPRESSERNLTSESDTYTSGNDSFLNTTTSLSTEKATTVRAPKPDSADARHLSKDGHVASSKYLNQELEKLKEKEREKTSTGEDSDHKQVNDDVAQTTNKTLLSSNDRFSNLTSTGDKELNASHTAASFSFYTLPATLPQASTPMPTTSAIMIMIPSPAAISHSVTTTTAKPVEEPSIKAEDQTSIAVVTPGSSTLNNTSDTTSAAVTTGPRKSKPQILDAISSALDAVKNMSKIQFAYLTIGLFLLLDATFFALLYCRDYRAGTLLHQVEALGPAPVHLPRCFRTTLLLFLFIFFLVYVGMEVTFGAFLATFSVESNLIKLSRPDGAMLTALFWGCIAMGRGLAILVARCFKPPCMLVSGLVFMVIGALLLSFTLQASPTMLWVGTVTLGLGMSSIFPTAVSWANCYYPLTGRAAAVFVAGSGVGEMTIPVLTGYLFENYTKMSLMYMILGLAVVLTGVYTCLQCTASRHCNHPSASKMGFVRLQTEDEVIALDSVGMGEVVNGMTGLKENVHRRRPGASSRVENKEETACLVDIAE</sequence>
<comment type="caution">
    <text evidence="6">The sequence shown here is derived from an EMBL/GenBank/DDBJ whole genome shotgun (WGS) entry which is preliminary data.</text>
</comment>
<feature type="transmembrane region" description="Helical" evidence="5">
    <location>
        <begin position="558"/>
        <end position="585"/>
    </location>
</feature>
<dbReference type="PANTHER" id="PTHR23121">
    <property type="entry name" value="SODIUM-DEPENDENT GLUCOSE TRANSPORTER 1"/>
    <property type="match status" value="1"/>
</dbReference>
<feature type="transmembrane region" description="Helical" evidence="5">
    <location>
        <begin position="192"/>
        <end position="211"/>
    </location>
</feature>
<evidence type="ECO:0000313" key="7">
    <source>
        <dbReference type="Proteomes" id="UP000245119"/>
    </source>
</evidence>
<gene>
    <name evidence="6" type="ORF">C0Q70_04522</name>
</gene>
<dbReference type="OrthoDB" id="546893at2759"/>
<dbReference type="GO" id="GO:0022857">
    <property type="term" value="F:transmembrane transporter activity"/>
    <property type="evidence" value="ECO:0007669"/>
    <property type="project" value="InterPro"/>
</dbReference>
<dbReference type="OMA" id="TLTYVFW"/>
<accession>A0A2T7PIM6</accession>
<feature type="transmembrane region" description="Helical" evidence="5">
    <location>
        <begin position="67"/>
        <end position="88"/>
    </location>
</feature>
<dbReference type="InterPro" id="IPR036259">
    <property type="entry name" value="MFS_trans_sf"/>
</dbReference>
<dbReference type="Proteomes" id="UP000245119">
    <property type="component" value="Linkage Group LG3"/>
</dbReference>
<feature type="transmembrane region" description="Helical" evidence="5">
    <location>
        <begin position="652"/>
        <end position="674"/>
    </location>
</feature>